<accession>A0A1C4EE20</accession>
<sequence length="33" mass="4067">MMLIELNFVMNYVFTRETWYSFSVRGRQESMSL</sequence>
<reference evidence="2" key="1">
    <citation type="submission" date="2016-08" db="EMBL/GenBank/DDBJ databases">
        <authorList>
            <person name="Varghese N."/>
            <person name="Submissions Spin"/>
        </authorList>
    </citation>
    <scope>NUCLEOTIDE SEQUENCE [LARGE SCALE GENOMIC DNA]</scope>
    <source>
        <strain evidence="2">REICA_082</strain>
    </source>
</reference>
<evidence type="ECO:0000313" key="2">
    <source>
        <dbReference type="Proteomes" id="UP000198975"/>
    </source>
</evidence>
<protein>
    <submittedName>
        <fullName evidence="1">Uncharacterized protein</fullName>
    </submittedName>
</protein>
<keyword evidence="2" id="KW-1185">Reference proteome</keyword>
<evidence type="ECO:0000313" key="1">
    <source>
        <dbReference type="EMBL" id="SCC41859.1"/>
    </source>
</evidence>
<proteinExistence type="predicted"/>
<organism evidence="1 2">
    <name type="scientific">Kosakonia oryzendophytica</name>
    <dbReference type="NCBI Taxonomy" id="1005665"/>
    <lineage>
        <taxon>Bacteria</taxon>
        <taxon>Pseudomonadati</taxon>
        <taxon>Pseudomonadota</taxon>
        <taxon>Gammaproteobacteria</taxon>
        <taxon>Enterobacterales</taxon>
        <taxon>Enterobacteriaceae</taxon>
        <taxon>Kosakonia</taxon>
    </lineage>
</organism>
<dbReference type="Proteomes" id="UP000198975">
    <property type="component" value="Unassembled WGS sequence"/>
</dbReference>
<dbReference type="EMBL" id="FMAY01000023">
    <property type="protein sequence ID" value="SCC41859.1"/>
    <property type="molecule type" value="Genomic_DNA"/>
</dbReference>
<gene>
    <name evidence="1" type="ORF">GA0061071_12348</name>
</gene>
<dbReference type="AlphaFoldDB" id="A0A1C4EE20"/>
<name>A0A1C4EE20_9ENTR</name>